<dbReference type="Proteomes" id="UP000033558">
    <property type="component" value="Unassembled WGS sequence"/>
</dbReference>
<feature type="domain" description="HTH deoR-type" evidence="4">
    <location>
        <begin position="3"/>
        <end position="58"/>
    </location>
</feature>
<dbReference type="PANTHER" id="PTHR30363">
    <property type="entry name" value="HTH-TYPE TRANSCRIPTIONAL REGULATOR SRLR-RELATED"/>
    <property type="match status" value="1"/>
</dbReference>
<evidence type="ECO:0000256" key="1">
    <source>
        <dbReference type="ARBA" id="ARBA00023015"/>
    </source>
</evidence>
<accession>A0A0F4LTR4</accession>
<dbReference type="SUPFAM" id="SSF46785">
    <property type="entry name" value="Winged helix' DNA-binding domain"/>
    <property type="match status" value="1"/>
</dbReference>
<dbReference type="AlphaFoldDB" id="A0A0F4LTR4"/>
<comment type="caution">
    <text evidence="5">The sequence shown here is derived from an EMBL/GenBank/DDBJ whole genome shotgun (WGS) entry which is preliminary data.</text>
</comment>
<dbReference type="PROSITE" id="PS00894">
    <property type="entry name" value="HTH_DEOR_1"/>
    <property type="match status" value="1"/>
</dbReference>
<keyword evidence="2" id="KW-0238">DNA-binding</keyword>
<evidence type="ECO:0000313" key="5">
    <source>
        <dbReference type="EMBL" id="KJY61689.1"/>
    </source>
</evidence>
<dbReference type="GO" id="GO:0003700">
    <property type="term" value="F:DNA-binding transcription factor activity"/>
    <property type="evidence" value="ECO:0007669"/>
    <property type="project" value="InterPro"/>
</dbReference>
<dbReference type="Gene3D" id="1.10.10.10">
    <property type="entry name" value="Winged helix-like DNA-binding domain superfamily/Winged helix DNA-binding domain"/>
    <property type="match status" value="1"/>
</dbReference>
<dbReference type="SMART" id="SM00420">
    <property type="entry name" value="HTH_DEOR"/>
    <property type="match status" value="1"/>
</dbReference>
<dbReference type="Pfam" id="PF08220">
    <property type="entry name" value="HTH_DeoR"/>
    <property type="match status" value="1"/>
</dbReference>
<dbReference type="InterPro" id="IPR001034">
    <property type="entry name" value="DeoR_HTH"/>
</dbReference>
<dbReference type="InterPro" id="IPR018356">
    <property type="entry name" value="Tscrpt_reg_HTH_DeoR_CS"/>
</dbReference>
<keyword evidence="1" id="KW-0805">Transcription regulation</keyword>
<protein>
    <submittedName>
        <fullName evidence="5">Transcription regulator, DeoR family</fullName>
    </submittedName>
</protein>
<gene>
    <name evidence="5" type="ORF">JG30_07380</name>
</gene>
<dbReference type="RefSeq" id="WP_046316291.1">
    <property type="nucleotide sequence ID" value="NZ_JAMBJK010000018.1"/>
</dbReference>
<organism evidence="5 6">
    <name type="scientific">Bombilactobacillus mellifer</name>
    <dbReference type="NCBI Taxonomy" id="1218492"/>
    <lineage>
        <taxon>Bacteria</taxon>
        <taxon>Bacillati</taxon>
        <taxon>Bacillota</taxon>
        <taxon>Bacilli</taxon>
        <taxon>Lactobacillales</taxon>
        <taxon>Lactobacillaceae</taxon>
        <taxon>Bombilactobacillus</taxon>
    </lineage>
</organism>
<evidence type="ECO:0000256" key="2">
    <source>
        <dbReference type="ARBA" id="ARBA00023125"/>
    </source>
</evidence>
<proteinExistence type="predicted"/>
<dbReference type="InterPro" id="IPR037171">
    <property type="entry name" value="NagB/RpiA_transferase-like"/>
</dbReference>
<dbReference type="PATRIC" id="fig|1218492.5.peg.876"/>
<dbReference type="PROSITE" id="PS51000">
    <property type="entry name" value="HTH_DEOR_2"/>
    <property type="match status" value="1"/>
</dbReference>
<dbReference type="SUPFAM" id="SSF100950">
    <property type="entry name" value="NagB/RpiA/CoA transferase-like"/>
    <property type="match status" value="1"/>
</dbReference>
<dbReference type="STRING" id="1218492.JG30_07380"/>
<dbReference type="PANTHER" id="PTHR30363:SF44">
    <property type="entry name" value="AGA OPERON TRANSCRIPTIONAL REPRESSOR-RELATED"/>
    <property type="match status" value="1"/>
</dbReference>
<dbReference type="HOGENOM" id="CLU_060699_0_1_9"/>
<name>A0A0F4LTR4_9LACO</name>
<keyword evidence="6" id="KW-1185">Reference proteome</keyword>
<evidence type="ECO:0000259" key="4">
    <source>
        <dbReference type="PROSITE" id="PS51000"/>
    </source>
</evidence>
<dbReference type="OrthoDB" id="9798651at2"/>
<keyword evidence="3" id="KW-0804">Transcription</keyword>
<dbReference type="SMART" id="SM01134">
    <property type="entry name" value="DeoRC"/>
    <property type="match status" value="1"/>
</dbReference>
<dbReference type="Pfam" id="PF00455">
    <property type="entry name" value="DeoRC"/>
    <property type="match status" value="1"/>
</dbReference>
<dbReference type="InterPro" id="IPR014036">
    <property type="entry name" value="DeoR-like_C"/>
</dbReference>
<dbReference type="InterPro" id="IPR050313">
    <property type="entry name" value="Carb_Metab_HTH_regulators"/>
</dbReference>
<reference evidence="5 6" key="1">
    <citation type="submission" date="2015-01" db="EMBL/GenBank/DDBJ databases">
        <title>Comparative genomics of the lactic acid bacteria isolated from the honey bee gut.</title>
        <authorList>
            <person name="Ellegaard K.M."/>
            <person name="Tamarit D."/>
            <person name="Javelind E."/>
            <person name="Olofsson T."/>
            <person name="Andersson S.G."/>
            <person name="Vasquez A."/>
        </authorList>
    </citation>
    <scope>NUCLEOTIDE SEQUENCE [LARGE SCALE GENOMIC DNA]</scope>
    <source>
        <strain evidence="5 6">Bin4</strain>
    </source>
</reference>
<dbReference type="InterPro" id="IPR036390">
    <property type="entry name" value="WH_DNA-bd_sf"/>
</dbReference>
<evidence type="ECO:0000256" key="3">
    <source>
        <dbReference type="ARBA" id="ARBA00023163"/>
    </source>
</evidence>
<dbReference type="Gene3D" id="3.40.50.1360">
    <property type="match status" value="1"/>
</dbReference>
<evidence type="ECO:0000313" key="6">
    <source>
        <dbReference type="Proteomes" id="UP000033558"/>
    </source>
</evidence>
<dbReference type="InterPro" id="IPR036388">
    <property type="entry name" value="WH-like_DNA-bd_sf"/>
</dbReference>
<sequence>MDLFNRQKLIMDKLNEQGTIKISELSKDFHVSRETIRKDIYSLEKKNSLQIVRGGATLPPSTITETRYSKRQKMYVPEKTLIAKTALSLIRDNKSIFLDYGTTTNSIAYQLNKAPVHDLTVVTDSTNVLKSLEYKASVQTILLGGGLRQSEGSLSGPLTFTSVDNIYCDIGFFGCGGIDPSFGVTNHYFDEVEVSKRMMHHCKTVVLVADHSKFEFTALYKTASLQNLDIIITDQGIKKATIDPFYSEKVKVILA</sequence>
<dbReference type="GO" id="GO:0003677">
    <property type="term" value="F:DNA binding"/>
    <property type="evidence" value="ECO:0007669"/>
    <property type="project" value="UniProtKB-KW"/>
</dbReference>
<dbReference type="EMBL" id="JXJQ01000008">
    <property type="protein sequence ID" value="KJY61689.1"/>
    <property type="molecule type" value="Genomic_DNA"/>
</dbReference>